<feature type="non-terminal residue" evidence="2">
    <location>
        <position position="1"/>
    </location>
</feature>
<accession>A0A813KZY1</accession>
<dbReference type="Proteomes" id="UP000626109">
    <property type="component" value="Unassembled WGS sequence"/>
</dbReference>
<feature type="transmembrane region" description="Helical" evidence="1">
    <location>
        <begin position="80"/>
        <end position="98"/>
    </location>
</feature>
<protein>
    <submittedName>
        <fullName evidence="2">Uncharacterized protein</fullName>
    </submittedName>
</protein>
<proteinExistence type="predicted"/>
<dbReference type="Pfam" id="PF05608">
    <property type="entry name" value="RTE1"/>
    <property type="match status" value="1"/>
</dbReference>
<keyword evidence="1" id="KW-1133">Transmembrane helix</keyword>
<reference evidence="2" key="1">
    <citation type="submission" date="2021-02" db="EMBL/GenBank/DDBJ databases">
        <authorList>
            <person name="Dougan E. K."/>
            <person name="Rhodes N."/>
            <person name="Thang M."/>
            <person name="Chan C."/>
        </authorList>
    </citation>
    <scope>NUCLEOTIDE SEQUENCE</scope>
</reference>
<evidence type="ECO:0000313" key="3">
    <source>
        <dbReference type="Proteomes" id="UP000626109"/>
    </source>
</evidence>
<gene>
    <name evidence="2" type="ORF">PGLA2088_LOCUS40321</name>
</gene>
<evidence type="ECO:0000256" key="1">
    <source>
        <dbReference type="SAM" id="Phobius"/>
    </source>
</evidence>
<organism evidence="2 3">
    <name type="scientific">Polarella glacialis</name>
    <name type="common">Dinoflagellate</name>
    <dbReference type="NCBI Taxonomy" id="89957"/>
    <lineage>
        <taxon>Eukaryota</taxon>
        <taxon>Sar</taxon>
        <taxon>Alveolata</taxon>
        <taxon>Dinophyceae</taxon>
        <taxon>Suessiales</taxon>
        <taxon>Suessiaceae</taxon>
        <taxon>Polarella</taxon>
    </lineage>
</organism>
<feature type="transmembrane region" description="Helical" evidence="1">
    <location>
        <begin position="57"/>
        <end position="74"/>
    </location>
</feature>
<keyword evidence="1" id="KW-0812">Transmembrane</keyword>
<dbReference type="InterPro" id="IPR008496">
    <property type="entry name" value="TMEM222/RTE1"/>
</dbReference>
<comment type="caution">
    <text evidence="2">The sequence shown here is derived from an EMBL/GenBank/DDBJ whole genome shotgun (WGS) entry which is preliminary data.</text>
</comment>
<dbReference type="AlphaFoldDB" id="A0A813KZY1"/>
<name>A0A813KZY1_POLGL</name>
<evidence type="ECO:0000313" key="2">
    <source>
        <dbReference type="EMBL" id="CAE8718862.1"/>
    </source>
</evidence>
<keyword evidence="1" id="KW-0472">Membrane</keyword>
<dbReference type="EMBL" id="CAJNNW010033431">
    <property type="protein sequence ID" value="CAE8718862.1"/>
    <property type="molecule type" value="Genomic_DNA"/>
</dbReference>
<sequence>TSLVRRGTWDQGVQNAMKKVKSNPHGGCVSNCHTFVAECLQEMRNMEFVDNNMKHDVLSYLLAIWLFLLGHFTTCPRTTLYIVPVVIGLAVIIGVCFVT</sequence>